<dbReference type="Pfam" id="PF02466">
    <property type="entry name" value="Tim17"/>
    <property type="match status" value="1"/>
</dbReference>
<dbReference type="PANTHER" id="PTHR15371">
    <property type="entry name" value="TIM23"/>
    <property type="match status" value="1"/>
</dbReference>
<dbReference type="InterPro" id="IPR045238">
    <property type="entry name" value="Tim23-like"/>
</dbReference>
<dbReference type="GO" id="GO:0008320">
    <property type="term" value="F:protein transmembrane transporter activity"/>
    <property type="evidence" value="ECO:0007669"/>
    <property type="project" value="TreeGrafter"/>
</dbReference>
<proteinExistence type="predicted"/>
<keyword evidence="7" id="KW-1185">Reference proteome</keyword>
<evidence type="ECO:0000256" key="2">
    <source>
        <dbReference type="ARBA" id="ARBA00022692"/>
    </source>
</evidence>
<dbReference type="Proteomes" id="UP000198341">
    <property type="component" value="Chromosome 9"/>
</dbReference>
<feature type="region of interest" description="Disordered" evidence="5">
    <location>
        <begin position="1"/>
        <end position="65"/>
    </location>
</feature>
<protein>
    <submittedName>
        <fullName evidence="6">Uncharacterized protein</fullName>
    </submittedName>
</protein>
<reference evidence="6 7" key="1">
    <citation type="submission" date="2011-10" db="EMBL/GenBank/DDBJ databases">
        <authorList>
            <person name="Genoscope - CEA"/>
        </authorList>
    </citation>
    <scope>NUCLEOTIDE SEQUENCE [LARGE SCALE GENOMIC DNA]</scope>
    <source>
        <strain evidence="6 7">RCC 1105</strain>
    </source>
</reference>
<evidence type="ECO:0000256" key="3">
    <source>
        <dbReference type="ARBA" id="ARBA00022989"/>
    </source>
</evidence>
<dbReference type="KEGG" id="bpg:Bathy09g01860"/>
<dbReference type="RefSeq" id="XP_007511099.1">
    <property type="nucleotide sequence ID" value="XM_007511037.1"/>
</dbReference>
<dbReference type="PANTHER" id="PTHR15371:SF0">
    <property type="entry name" value="SD19278P"/>
    <property type="match status" value="1"/>
</dbReference>
<evidence type="ECO:0000256" key="4">
    <source>
        <dbReference type="ARBA" id="ARBA00023136"/>
    </source>
</evidence>
<keyword evidence="2" id="KW-0812">Transmembrane</keyword>
<gene>
    <name evidence="6" type="ORF">Bathy09g01860</name>
</gene>
<evidence type="ECO:0000313" key="7">
    <source>
        <dbReference type="Proteomes" id="UP000198341"/>
    </source>
</evidence>
<keyword evidence="4" id="KW-0472">Membrane</keyword>
<evidence type="ECO:0000313" key="6">
    <source>
        <dbReference type="EMBL" id="CCO66659.1"/>
    </source>
</evidence>
<organism evidence="6 7">
    <name type="scientific">Bathycoccus prasinos</name>
    <dbReference type="NCBI Taxonomy" id="41875"/>
    <lineage>
        <taxon>Eukaryota</taxon>
        <taxon>Viridiplantae</taxon>
        <taxon>Chlorophyta</taxon>
        <taxon>Mamiellophyceae</taxon>
        <taxon>Mamiellales</taxon>
        <taxon>Bathycoccaceae</taxon>
        <taxon>Bathycoccus</taxon>
    </lineage>
</organism>
<dbReference type="EMBL" id="FO082270">
    <property type="protein sequence ID" value="CCO66659.1"/>
    <property type="molecule type" value="Genomic_DNA"/>
</dbReference>
<accession>K8FID3</accession>
<evidence type="ECO:0000256" key="5">
    <source>
        <dbReference type="SAM" id="MobiDB-lite"/>
    </source>
</evidence>
<feature type="compositionally biased region" description="Polar residues" evidence="5">
    <location>
        <begin position="34"/>
        <end position="44"/>
    </location>
</feature>
<keyword evidence="3" id="KW-1133">Transmembrane helix</keyword>
<sequence>MGLRDLLGIRGKKEQASSSSSRASEQLDEIVPAPSTSSTAQTPADLSGGFGTTSSASLANTGGGGSSMPYNPYTGLGGPFDPGMSQKLYSISTTPEYLFDEERQMRTRSWSENLTYLTGVGYLGGSVAGGGIGLYKGLQTPRESIGIDTTKLKVNRVLNAVSYRGRTFGNAWGAVGLFYAGLESASMIYTEHRFDPACSVFAGAGAGVLYKSMNGPRAMAVYGIGGGALSALNQAIQSFL</sequence>
<name>K8FID3_9CHLO</name>
<dbReference type="STRING" id="41875.K8FID3"/>
<dbReference type="GO" id="GO:0005744">
    <property type="term" value="C:TIM23 mitochondrial import inner membrane translocase complex"/>
    <property type="evidence" value="ECO:0007669"/>
    <property type="project" value="TreeGrafter"/>
</dbReference>
<evidence type="ECO:0000256" key="1">
    <source>
        <dbReference type="ARBA" id="ARBA00004141"/>
    </source>
</evidence>
<dbReference type="OrthoDB" id="159299at2759"/>
<dbReference type="eggNOG" id="KOG3324">
    <property type="taxonomic scope" value="Eukaryota"/>
</dbReference>
<dbReference type="GeneID" id="19013693"/>
<dbReference type="GO" id="GO:0030150">
    <property type="term" value="P:protein import into mitochondrial matrix"/>
    <property type="evidence" value="ECO:0007669"/>
    <property type="project" value="TreeGrafter"/>
</dbReference>
<dbReference type="AlphaFoldDB" id="K8FID3"/>
<comment type="subcellular location">
    <subcellularLocation>
        <location evidence="1">Membrane</location>
        <topology evidence="1">Multi-pass membrane protein</topology>
    </subcellularLocation>
</comment>